<reference evidence="6 7" key="1">
    <citation type="journal article" date="2012" name="J. Bacteriol.">
        <title>Genome Sequence of Gallaecimonas xiamenensis Type Strain 3-C-1.</title>
        <authorList>
            <person name="Lai Q."/>
            <person name="Wang L."/>
            <person name="Wang W."/>
            <person name="Shao Z."/>
        </authorList>
    </citation>
    <scope>NUCLEOTIDE SEQUENCE [LARGE SCALE GENOMIC DNA]</scope>
    <source>
        <strain evidence="6 7">3-C-1</strain>
    </source>
</reference>
<feature type="domain" description="Glycosyltransferase 2-like" evidence="5">
    <location>
        <begin position="67"/>
        <end position="240"/>
    </location>
</feature>
<dbReference type="AlphaFoldDB" id="K2JKB4"/>
<evidence type="ECO:0000256" key="1">
    <source>
        <dbReference type="ARBA" id="ARBA00006739"/>
    </source>
</evidence>
<dbReference type="eggNOG" id="COG1215">
    <property type="taxonomic scope" value="Bacteria"/>
</dbReference>
<dbReference type="SUPFAM" id="SSF53448">
    <property type="entry name" value="Nucleotide-diphospho-sugar transferases"/>
    <property type="match status" value="1"/>
</dbReference>
<proteinExistence type="inferred from homology"/>
<dbReference type="OrthoDB" id="276604at2"/>
<dbReference type="CDD" id="cd06423">
    <property type="entry name" value="CESA_like"/>
    <property type="match status" value="1"/>
</dbReference>
<evidence type="ECO:0000256" key="2">
    <source>
        <dbReference type="ARBA" id="ARBA00022676"/>
    </source>
</evidence>
<evidence type="ECO:0000313" key="6">
    <source>
        <dbReference type="EMBL" id="EKE70999.1"/>
    </source>
</evidence>
<feature type="transmembrane region" description="Helical" evidence="4">
    <location>
        <begin position="356"/>
        <end position="381"/>
    </location>
</feature>
<gene>
    <name evidence="6" type="ORF">B3C1_13424</name>
</gene>
<dbReference type="Proteomes" id="UP000006755">
    <property type="component" value="Unassembled WGS sequence"/>
</dbReference>
<dbReference type="InterPro" id="IPR029044">
    <property type="entry name" value="Nucleotide-diphossugar_trans"/>
</dbReference>
<dbReference type="RefSeq" id="WP_008485473.1">
    <property type="nucleotide sequence ID" value="NZ_AMRI01000019.1"/>
</dbReference>
<accession>K2JKB4</accession>
<keyword evidence="4" id="KW-0812">Transmembrane</keyword>
<organism evidence="6 7">
    <name type="scientific">Gallaecimonas xiamenensis 3-C-1</name>
    <dbReference type="NCBI Taxonomy" id="745411"/>
    <lineage>
        <taxon>Bacteria</taxon>
        <taxon>Pseudomonadati</taxon>
        <taxon>Pseudomonadota</taxon>
        <taxon>Gammaproteobacteria</taxon>
        <taxon>Enterobacterales</taxon>
        <taxon>Gallaecimonadaceae</taxon>
        <taxon>Gallaecimonas</taxon>
    </lineage>
</organism>
<dbReference type="PANTHER" id="PTHR43630:SF1">
    <property type="entry name" value="POLY-BETA-1,6-N-ACETYL-D-GLUCOSAMINE SYNTHASE"/>
    <property type="match status" value="1"/>
</dbReference>
<dbReference type="PATRIC" id="fig|745411.4.peg.2647"/>
<dbReference type="PANTHER" id="PTHR43630">
    <property type="entry name" value="POLY-BETA-1,6-N-ACETYL-D-GLUCOSAMINE SYNTHASE"/>
    <property type="match status" value="1"/>
</dbReference>
<dbReference type="GO" id="GO:0016757">
    <property type="term" value="F:glycosyltransferase activity"/>
    <property type="evidence" value="ECO:0007669"/>
    <property type="project" value="UniProtKB-KW"/>
</dbReference>
<dbReference type="EMBL" id="AMRI01000019">
    <property type="protein sequence ID" value="EKE70999.1"/>
    <property type="molecule type" value="Genomic_DNA"/>
</dbReference>
<feature type="transmembrane region" description="Helical" evidence="4">
    <location>
        <begin position="393"/>
        <end position="416"/>
    </location>
</feature>
<comment type="caution">
    <text evidence="6">The sequence shown here is derived from an EMBL/GenBank/DDBJ whole genome shotgun (WGS) entry which is preliminary data.</text>
</comment>
<protein>
    <submittedName>
        <fullName evidence="6">Glycosyl transferase family protein</fullName>
    </submittedName>
</protein>
<evidence type="ECO:0000256" key="4">
    <source>
        <dbReference type="SAM" id="Phobius"/>
    </source>
</evidence>
<evidence type="ECO:0000256" key="3">
    <source>
        <dbReference type="ARBA" id="ARBA00022679"/>
    </source>
</evidence>
<evidence type="ECO:0000313" key="7">
    <source>
        <dbReference type="Proteomes" id="UP000006755"/>
    </source>
</evidence>
<dbReference type="STRING" id="745411.B3C1_13424"/>
<dbReference type="Gene3D" id="3.90.550.10">
    <property type="entry name" value="Spore Coat Polysaccharide Biosynthesis Protein SpsA, Chain A"/>
    <property type="match status" value="1"/>
</dbReference>
<keyword evidence="2" id="KW-0328">Glycosyltransferase</keyword>
<feature type="transmembrane region" description="Helical" evidence="4">
    <location>
        <begin position="323"/>
        <end position="350"/>
    </location>
</feature>
<keyword evidence="7" id="KW-1185">Reference proteome</keyword>
<feature type="transmembrane region" description="Helical" evidence="4">
    <location>
        <begin position="25"/>
        <end position="48"/>
    </location>
</feature>
<keyword evidence="3 6" id="KW-0808">Transferase</keyword>
<dbReference type="InterPro" id="IPR001173">
    <property type="entry name" value="Glyco_trans_2-like"/>
</dbReference>
<keyword evidence="4" id="KW-1133">Transmembrane helix</keyword>
<dbReference type="Pfam" id="PF00535">
    <property type="entry name" value="Glycos_transf_2"/>
    <property type="match status" value="1"/>
</dbReference>
<keyword evidence="4" id="KW-0472">Membrane</keyword>
<name>K2JKB4_9GAMM</name>
<comment type="similarity">
    <text evidence="1">Belongs to the glycosyltransferase 2 family.</text>
</comment>
<evidence type="ECO:0000259" key="5">
    <source>
        <dbReference type="Pfam" id="PF00535"/>
    </source>
</evidence>
<sequence>MSSLEYFLHWVSFGLLNDSHLLAKLLPMLILFEMPLMMLVLTGIARYYRRRHLAPQGPQRLYQPRVSCIVTCYSEGRDVLKTMQSLVEQSYQGVIEVIMVVDGAVQNKATFSAAQQGASRYRGLANRKVLVLPKWQRGGRVSSLNAGLSWAKGDIVMALDGDTSFDATMVSELVKHFADPHTLAAGGGLRVRNWRQSLATRMQAIEYLISMQGGRTGLAQWDLLNNISGAFGSFRRRPLQRMGGWDTHTAEDLDMTLRLNQYRRRHPSLRLPYEPAAVGHTDVPATWRQLFTQRLRWDGDLLFMYLRKHKDGLRPRLMGLKSFLFILVYGIGQNILLPFLIVLFTLWLLINYPLALVMSLFLVLYGLYLGLGSLLFCVYLLAISERPRQDVRLLPFLVLYPLYSFVMRMVSVVALINEWLRRSHEESSMAPWWVLKRGRKF</sequence>